<dbReference type="InterPro" id="IPR036259">
    <property type="entry name" value="MFS_trans_sf"/>
</dbReference>
<dbReference type="InterPro" id="IPR050171">
    <property type="entry name" value="MFS_Transporters"/>
</dbReference>
<dbReference type="InterPro" id="IPR020846">
    <property type="entry name" value="MFS_dom"/>
</dbReference>
<dbReference type="InterPro" id="IPR011701">
    <property type="entry name" value="MFS"/>
</dbReference>
<dbReference type="PROSITE" id="PS50850">
    <property type="entry name" value="MFS"/>
    <property type="match status" value="1"/>
</dbReference>
<proteinExistence type="predicted"/>
<feature type="transmembrane region" description="Helical" evidence="7">
    <location>
        <begin position="108"/>
        <end position="133"/>
    </location>
</feature>
<comment type="subcellular location">
    <subcellularLocation>
        <location evidence="1">Cell membrane</location>
        <topology evidence="1">Multi-pass membrane protein</topology>
    </subcellularLocation>
</comment>
<keyword evidence="3" id="KW-1003">Cell membrane</keyword>
<feature type="transmembrane region" description="Helical" evidence="7">
    <location>
        <begin position="308"/>
        <end position="332"/>
    </location>
</feature>
<gene>
    <name evidence="9" type="ORF">N7U66_18400</name>
</gene>
<dbReference type="CDD" id="cd17329">
    <property type="entry name" value="MFS_MdtH_MDR_like"/>
    <property type="match status" value="1"/>
</dbReference>
<dbReference type="RefSeq" id="WP_267676422.1">
    <property type="nucleotide sequence ID" value="NZ_CP113088.1"/>
</dbReference>
<evidence type="ECO:0000256" key="2">
    <source>
        <dbReference type="ARBA" id="ARBA00022448"/>
    </source>
</evidence>
<keyword evidence="10" id="KW-1185">Reference proteome</keyword>
<keyword evidence="5 7" id="KW-1133">Transmembrane helix</keyword>
<feature type="transmembrane region" description="Helical" evidence="7">
    <location>
        <begin position="283"/>
        <end position="302"/>
    </location>
</feature>
<evidence type="ECO:0000313" key="9">
    <source>
        <dbReference type="EMBL" id="WAC01824.1"/>
    </source>
</evidence>
<feature type="domain" description="Major facilitator superfamily (MFS) profile" evidence="8">
    <location>
        <begin position="18"/>
        <end position="400"/>
    </location>
</feature>
<sequence>MKKLFNNYIDAFNGLSKEIWWLALITLINRAGTMVIPFLSIYLTEDLDISMSNVGWIMTCFGVGSLVGTWLGGKLTDSIGYYKIMVFSLLATGFLFIGLQYLTTFKSLCIGIFLTMCVADMFRPASFVAMSAYSKPENKTRSVTLIRLAINLGFSAGPAIGGLIITHLNYAGLFWVDGITCILATLVLFYVLNPKTAKIQDDVIAIHPESAYKDKPFLIFFVAMVLFSIVFFQYFSVMPIYYREAHDLSELQVGLILGANGLFIFLFEMPLIKWLEKTNNTKIGLILFGAFLTGLSLLVLNLTSWSGILIIGMLLMTVGEMIAFPFANGFALDRAKRGKQGEFMAMYAMAFSVGSIFGHNIGLQLAETLGFDNTWTIMTVLAGLCVFLLYLLKLYLKKNTVQMPLR</sequence>
<keyword evidence="4 7" id="KW-0812">Transmembrane</keyword>
<dbReference type="Pfam" id="PF07690">
    <property type="entry name" value="MFS_1"/>
    <property type="match status" value="1"/>
</dbReference>
<feature type="transmembrane region" description="Helical" evidence="7">
    <location>
        <begin position="54"/>
        <end position="72"/>
    </location>
</feature>
<feature type="transmembrane region" description="Helical" evidence="7">
    <location>
        <begin position="145"/>
        <end position="166"/>
    </location>
</feature>
<evidence type="ECO:0000256" key="5">
    <source>
        <dbReference type="ARBA" id="ARBA00022989"/>
    </source>
</evidence>
<dbReference type="AlphaFoldDB" id="A0A9E8MVR2"/>
<dbReference type="SUPFAM" id="SSF103473">
    <property type="entry name" value="MFS general substrate transporter"/>
    <property type="match status" value="1"/>
</dbReference>
<dbReference type="Proteomes" id="UP001164705">
    <property type="component" value="Chromosome"/>
</dbReference>
<protein>
    <submittedName>
        <fullName evidence="9">MFS transporter</fullName>
    </submittedName>
</protein>
<keyword evidence="2" id="KW-0813">Transport</keyword>
<evidence type="ECO:0000256" key="6">
    <source>
        <dbReference type="ARBA" id="ARBA00023136"/>
    </source>
</evidence>
<feature type="transmembrane region" description="Helical" evidence="7">
    <location>
        <begin position="172"/>
        <end position="192"/>
    </location>
</feature>
<feature type="transmembrane region" description="Helical" evidence="7">
    <location>
        <begin position="375"/>
        <end position="396"/>
    </location>
</feature>
<feature type="transmembrane region" description="Helical" evidence="7">
    <location>
        <begin position="20"/>
        <end position="42"/>
    </location>
</feature>
<dbReference type="KEGG" id="lnu:N7U66_18400"/>
<organism evidence="9 10">
    <name type="scientific">Lacinutrix neustonica</name>
    <dbReference type="NCBI Taxonomy" id="2980107"/>
    <lineage>
        <taxon>Bacteria</taxon>
        <taxon>Pseudomonadati</taxon>
        <taxon>Bacteroidota</taxon>
        <taxon>Flavobacteriia</taxon>
        <taxon>Flavobacteriales</taxon>
        <taxon>Flavobacteriaceae</taxon>
        <taxon>Lacinutrix</taxon>
    </lineage>
</organism>
<reference evidence="9" key="1">
    <citation type="submission" date="2022-11" db="EMBL/GenBank/DDBJ databases">
        <title>Lacinutrix neustonica HL-RS19T sp. nov., isolated from the surface microlayer sample of brackish Lake Shihwa.</title>
        <authorList>
            <person name="Choi J.Y."/>
            <person name="Hwang C.Y."/>
        </authorList>
    </citation>
    <scope>NUCLEOTIDE SEQUENCE</scope>
    <source>
        <strain evidence="9">HL-RS19</strain>
    </source>
</reference>
<evidence type="ECO:0000313" key="10">
    <source>
        <dbReference type="Proteomes" id="UP001164705"/>
    </source>
</evidence>
<keyword evidence="6 7" id="KW-0472">Membrane</keyword>
<dbReference type="EMBL" id="CP113088">
    <property type="protein sequence ID" value="WAC01824.1"/>
    <property type="molecule type" value="Genomic_DNA"/>
</dbReference>
<feature type="transmembrane region" description="Helical" evidence="7">
    <location>
        <begin position="84"/>
        <end position="102"/>
    </location>
</feature>
<feature type="transmembrane region" description="Helical" evidence="7">
    <location>
        <begin position="217"/>
        <end position="241"/>
    </location>
</feature>
<evidence type="ECO:0000256" key="1">
    <source>
        <dbReference type="ARBA" id="ARBA00004651"/>
    </source>
</evidence>
<dbReference type="Gene3D" id="1.20.1250.20">
    <property type="entry name" value="MFS general substrate transporter like domains"/>
    <property type="match status" value="1"/>
</dbReference>
<dbReference type="GO" id="GO:0005886">
    <property type="term" value="C:plasma membrane"/>
    <property type="evidence" value="ECO:0007669"/>
    <property type="project" value="UniProtKB-SubCell"/>
</dbReference>
<feature type="transmembrane region" description="Helical" evidence="7">
    <location>
        <begin position="344"/>
        <end position="363"/>
    </location>
</feature>
<evidence type="ECO:0000259" key="8">
    <source>
        <dbReference type="PROSITE" id="PS50850"/>
    </source>
</evidence>
<evidence type="ECO:0000256" key="7">
    <source>
        <dbReference type="SAM" id="Phobius"/>
    </source>
</evidence>
<name>A0A9E8MVR2_9FLAO</name>
<dbReference type="GO" id="GO:0022857">
    <property type="term" value="F:transmembrane transporter activity"/>
    <property type="evidence" value="ECO:0007669"/>
    <property type="project" value="InterPro"/>
</dbReference>
<evidence type="ECO:0000256" key="3">
    <source>
        <dbReference type="ARBA" id="ARBA00022475"/>
    </source>
</evidence>
<dbReference type="PANTHER" id="PTHR23517:SF2">
    <property type="entry name" value="MULTIDRUG RESISTANCE PROTEIN MDTH"/>
    <property type="match status" value="1"/>
</dbReference>
<accession>A0A9E8MVR2</accession>
<evidence type="ECO:0000256" key="4">
    <source>
        <dbReference type="ARBA" id="ARBA00022692"/>
    </source>
</evidence>
<feature type="transmembrane region" description="Helical" evidence="7">
    <location>
        <begin position="253"/>
        <end position="271"/>
    </location>
</feature>
<dbReference type="PANTHER" id="PTHR23517">
    <property type="entry name" value="RESISTANCE PROTEIN MDTM, PUTATIVE-RELATED-RELATED"/>
    <property type="match status" value="1"/>
</dbReference>